<reference evidence="1" key="1">
    <citation type="submission" date="2014-08" db="EMBL/GenBank/DDBJ databases">
        <title>Comparative genomics of the Paenibacillus odorifer group.</title>
        <authorList>
            <person name="den Bakker H.C."/>
            <person name="Tsai Y.-C.Y.-C."/>
            <person name="Martin N."/>
            <person name="Korlach J."/>
            <person name="Wiedmann M."/>
        </authorList>
    </citation>
    <scope>NUCLEOTIDE SEQUENCE [LARGE SCALE GENOMIC DNA]</scope>
    <source>
        <strain evidence="1">DSM 13188</strain>
    </source>
</reference>
<evidence type="ECO:0000313" key="2">
    <source>
        <dbReference type="Proteomes" id="UP000029518"/>
    </source>
</evidence>
<accession>A0A089L9C2</accession>
<dbReference type="AlphaFoldDB" id="A0A089L9C2"/>
<evidence type="ECO:0008006" key="3">
    <source>
        <dbReference type="Google" id="ProtNLM"/>
    </source>
</evidence>
<evidence type="ECO:0000313" key="1">
    <source>
        <dbReference type="EMBL" id="AIQ56715.1"/>
    </source>
</evidence>
<proteinExistence type="predicted"/>
<dbReference type="HOGENOM" id="CLU_114933_0_0_9"/>
<dbReference type="Proteomes" id="UP000029518">
    <property type="component" value="Chromosome"/>
</dbReference>
<dbReference type="KEGG" id="pbd:PBOR_07005"/>
<sequence>MPDSISSSITQSLNAMKHNSLVIISNGDIRFASDHWGDFNRLYGFSGAGDWRGLNVLELFRHRLADTDGMVKLEQLLRDIFEGIRLASSVEVTLLTGNGGSRIFHLDIFPLITEQQAPAHQTAVLTLRDIGPSPNAKESAGPAHVTQSHSVVHLHPSPQLVPICAGCKSVRNSQEEWITIERFLKLQLSLQFTHDICPDCIRELYPKYAAALKW</sequence>
<dbReference type="EMBL" id="CP009285">
    <property type="protein sequence ID" value="AIQ56715.1"/>
    <property type="molecule type" value="Genomic_DNA"/>
</dbReference>
<keyword evidence="2" id="KW-1185">Reference proteome</keyword>
<dbReference type="RefSeq" id="WP_042211015.1">
    <property type="nucleotide sequence ID" value="NZ_CP009285.1"/>
</dbReference>
<gene>
    <name evidence="1" type="ORF">PBOR_07005</name>
</gene>
<organism evidence="1 2">
    <name type="scientific">Paenibacillus borealis</name>
    <dbReference type="NCBI Taxonomy" id="160799"/>
    <lineage>
        <taxon>Bacteria</taxon>
        <taxon>Bacillati</taxon>
        <taxon>Bacillota</taxon>
        <taxon>Bacilli</taxon>
        <taxon>Bacillales</taxon>
        <taxon>Paenibacillaceae</taxon>
        <taxon>Paenibacillus</taxon>
    </lineage>
</organism>
<name>A0A089L9C2_PAEBO</name>
<dbReference type="OrthoDB" id="2645267at2"/>
<protein>
    <recommendedName>
        <fullName evidence="3">PAS fold-4 domain-containing protein</fullName>
    </recommendedName>
</protein>